<feature type="transmembrane region" description="Helical" evidence="1">
    <location>
        <begin position="310"/>
        <end position="327"/>
    </location>
</feature>
<feature type="transmembrane region" description="Helical" evidence="1">
    <location>
        <begin position="280"/>
        <end position="304"/>
    </location>
</feature>
<feature type="transmembrane region" description="Helical" evidence="1">
    <location>
        <begin position="99"/>
        <end position="120"/>
    </location>
</feature>
<evidence type="ECO:0008006" key="4">
    <source>
        <dbReference type="Google" id="ProtNLM"/>
    </source>
</evidence>
<feature type="transmembrane region" description="Helical" evidence="1">
    <location>
        <begin position="366"/>
        <end position="386"/>
    </location>
</feature>
<keyword evidence="1" id="KW-0812">Transmembrane</keyword>
<feature type="transmembrane region" description="Helical" evidence="1">
    <location>
        <begin position="670"/>
        <end position="698"/>
    </location>
</feature>
<dbReference type="EMBL" id="JADFAQ010000021">
    <property type="protein sequence ID" value="MBE5728062.1"/>
    <property type="molecule type" value="Genomic_DNA"/>
</dbReference>
<evidence type="ECO:0000256" key="1">
    <source>
        <dbReference type="SAM" id="Phobius"/>
    </source>
</evidence>
<accession>A0A8T3UQB3</accession>
<feature type="transmembrane region" description="Helical" evidence="1">
    <location>
        <begin position="628"/>
        <end position="650"/>
    </location>
</feature>
<feature type="transmembrane region" description="Helical" evidence="1">
    <location>
        <begin position="564"/>
        <end position="584"/>
    </location>
</feature>
<dbReference type="Proteomes" id="UP000763484">
    <property type="component" value="Unassembled WGS sequence"/>
</dbReference>
<feature type="transmembrane region" description="Helical" evidence="1">
    <location>
        <begin position="126"/>
        <end position="144"/>
    </location>
</feature>
<keyword evidence="1" id="KW-0472">Membrane</keyword>
<organism evidence="2 3">
    <name type="scientific">Candidatus Acidifodinimicrobium mancum</name>
    <dbReference type="NCBI Taxonomy" id="2898728"/>
    <lineage>
        <taxon>Archaea</taxon>
        <taxon>Candidatus Parvarchaeota</taxon>
        <taxon>Candidatus Acidifodinimicrobiaceae</taxon>
        <taxon>Candidatus Acidifodinimicrobium</taxon>
    </lineage>
</organism>
<dbReference type="AlphaFoldDB" id="A0A8T3UQB3"/>
<evidence type="ECO:0000313" key="3">
    <source>
        <dbReference type="Proteomes" id="UP000763484"/>
    </source>
</evidence>
<proteinExistence type="predicted"/>
<comment type="caution">
    <text evidence="2">The sequence shown here is derived from an EMBL/GenBank/DDBJ whole genome shotgun (WGS) entry which is preliminary data.</text>
</comment>
<reference evidence="2 3" key="1">
    <citation type="submission" date="2020-09" db="EMBL/GenBank/DDBJ databases">
        <title>Genomic characterization of a novel Parvarchaeota family in acid mine drainage sediments.</title>
        <authorList>
            <person name="Luo Z.-H."/>
        </authorList>
    </citation>
    <scope>NUCLEOTIDE SEQUENCE [LARGE SCALE GENOMIC DNA]</scope>
    <source>
        <strain evidence="2">TL1-5_bins.178</strain>
    </source>
</reference>
<keyword evidence="1" id="KW-1133">Transmembrane helix</keyword>
<protein>
    <recommendedName>
        <fullName evidence="4">Type II secretion system protein GspF domain-containing protein</fullName>
    </recommendedName>
</protein>
<feature type="transmembrane region" description="Helical" evidence="1">
    <location>
        <begin position="398"/>
        <end position="416"/>
    </location>
</feature>
<sequence>MAKHPKVNPFSFASFIEYYTKGELVPRDLYDADKRVREDLKSLEYKIFKTKNPSLLSRFVKFGSSTVGRFIKFSLKESDEKKLNTLLYMIGEDFDAKQLYGFSLFTLILGVFLGIILIVFGQILAGIALIVLGIVSMPFIQSYPKREFQVRMSKASSDLVTFILYMIISMRQTSNLETAVQFAADNLSSYLAFDLKKLLWDTASRKYKNIKEALDDYSIRWAKYNPSFADSLFLIESSVYQRDEDIRLQLLDEASNRILSGTLEDMSKYAVDLKEPLNTIYMMGMVLPVLGLVLAPMITAFVSIPDFGPLLFLMYDIGLPLMVYFLIRDKLLTRPTGFAPPDINSIPNLPGIGYFFVKFGGKKRRVSALIPAILVFIPFLTMFILLIPELSTFGPSQVYISLILSVGIGVSIYTYLKLSIFQLISAREELASIQNYLASVAFQLSSFLSQGNPPESAMFKVADTMQNTPVMSFFNVTVNNIQKLGLSLKEALFNQNVGATKFFPSNMLIVVMRIFIESAQKSVNAASSAMLYISRHLSNLKKIDNDIKNLLDDVTSGMRVEVGLLSPIMAGIVVGMTALIGSVLTSLSSNISTIQASISASSGPASGASSMVPFAFSLFNLSGGAIPLYIFQMVISLYIITLSLIIGYSISMINNPNDSIDIRDKMASTLLISIILYALISVIVTFAFSAMGGSVLAATHIV</sequence>
<gene>
    <name evidence="2" type="ORF">IHE50_01445</name>
</gene>
<evidence type="ECO:0000313" key="2">
    <source>
        <dbReference type="EMBL" id="MBE5728062.1"/>
    </source>
</evidence>
<name>A0A8T3UQB3_9ARCH</name>